<feature type="transmembrane region" description="Helical" evidence="1">
    <location>
        <begin position="248"/>
        <end position="272"/>
    </location>
</feature>
<sequence>MHDTPSALTYRAISNCNVQSRKYVHMKYIDILFDHCTTQPADKIFSNQDLQIKQASLLLSVFFLRLTVISEVDLNLQNFNFENNTALVTLSPKTTNALEQYEVRRTGKLYLYTKLTNFIWLSRFREHYNKEISTLPSFFRSEQWKTITIEIFSEFLTLPIKSIGTNGFTANSVKHASAAKLAAMGLQERDLNFFMNHEPDSKSAQNYQIFAANRQVNGIAARLVIIDHGLENQDSTLMSASQQKKMNVAQMVICILSWLLFPWVRTFSLMFLQFSSES</sequence>
<evidence type="ECO:0008006" key="4">
    <source>
        <dbReference type="Google" id="ProtNLM"/>
    </source>
</evidence>
<proteinExistence type="predicted"/>
<comment type="caution">
    <text evidence="2">The sequence shown here is derived from an EMBL/GenBank/DDBJ whole genome shotgun (WGS) entry which is preliminary data.</text>
</comment>
<dbReference type="EMBL" id="SNRW01040705">
    <property type="protein sequence ID" value="KAA6342004.1"/>
    <property type="molecule type" value="Genomic_DNA"/>
</dbReference>
<dbReference type="Proteomes" id="UP000324800">
    <property type="component" value="Unassembled WGS sequence"/>
</dbReference>
<evidence type="ECO:0000313" key="3">
    <source>
        <dbReference type="Proteomes" id="UP000324800"/>
    </source>
</evidence>
<organism evidence="2 3">
    <name type="scientific">Streblomastix strix</name>
    <dbReference type="NCBI Taxonomy" id="222440"/>
    <lineage>
        <taxon>Eukaryota</taxon>
        <taxon>Metamonada</taxon>
        <taxon>Preaxostyla</taxon>
        <taxon>Oxymonadida</taxon>
        <taxon>Streblomastigidae</taxon>
        <taxon>Streblomastix</taxon>
    </lineage>
</organism>
<keyword evidence="1" id="KW-0812">Transmembrane</keyword>
<dbReference type="AlphaFoldDB" id="A0A5J4S7C3"/>
<evidence type="ECO:0000313" key="2">
    <source>
        <dbReference type="EMBL" id="KAA6342004.1"/>
    </source>
</evidence>
<accession>A0A5J4S7C3</accession>
<keyword evidence="1" id="KW-0472">Membrane</keyword>
<name>A0A5J4S7C3_9EUKA</name>
<gene>
    <name evidence="2" type="ORF">EZS28_052422</name>
</gene>
<reference evidence="2 3" key="1">
    <citation type="submission" date="2019-03" db="EMBL/GenBank/DDBJ databases">
        <title>Single cell metagenomics reveals metabolic interactions within the superorganism composed of flagellate Streblomastix strix and complex community of Bacteroidetes bacteria on its surface.</title>
        <authorList>
            <person name="Treitli S.C."/>
            <person name="Kolisko M."/>
            <person name="Husnik F."/>
            <person name="Keeling P."/>
            <person name="Hampl V."/>
        </authorList>
    </citation>
    <scope>NUCLEOTIDE SEQUENCE [LARGE SCALE GENOMIC DNA]</scope>
    <source>
        <strain evidence="2">ST1C</strain>
    </source>
</reference>
<protein>
    <recommendedName>
        <fullName evidence="4">Tyr recombinase domain-containing protein</fullName>
    </recommendedName>
</protein>
<keyword evidence="1" id="KW-1133">Transmembrane helix</keyword>
<evidence type="ECO:0000256" key="1">
    <source>
        <dbReference type="SAM" id="Phobius"/>
    </source>
</evidence>